<feature type="repeat" description="TPR" evidence="3">
    <location>
        <begin position="224"/>
        <end position="257"/>
    </location>
</feature>
<name>A0ABV9ERY9_9ACTN</name>
<comment type="caution">
    <text evidence="4">The sequence shown here is derived from an EMBL/GenBank/DDBJ whole genome shotgun (WGS) entry which is preliminary data.</text>
</comment>
<evidence type="ECO:0000313" key="4">
    <source>
        <dbReference type="EMBL" id="MFC4592212.1"/>
    </source>
</evidence>
<dbReference type="InterPro" id="IPR011990">
    <property type="entry name" value="TPR-like_helical_dom_sf"/>
</dbReference>
<evidence type="ECO:0000256" key="1">
    <source>
        <dbReference type="ARBA" id="ARBA00022737"/>
    </source>
</evidence>
<evidence type="ECO:0000313" key="5">
    <source>
        <dbReference type="Proteomes" id="UP001595891"/>
    </source>
</evidence>
<dbReference type="Pfam" id="PF13432">
    <property type="entry name" value="TPR_16"/>
    <property type="match status" value="2"/>
</dbReference>
<dbReference type="InterPro" id="IPR019734">
    <property type="entry name" value="TPR_rpt"/>
</dbReference>
<reference evidence="5" key="1">
    <citation type="journal article" date="2019" name="Int. J. Syst. Evol. Microbiol.">
        <title>The Global Catalogue of Microorganisms (GCM) 10K type strain sequencing project: providing services to taxonomists for standard genome sequencing and annotation.</title>
        <authorList>
            <consortium name="The Broad Institute Genomics Platform"/>
            <consortium name="The Broad Institute Genome Sequencing Center for Infectious Disease"/>
            <person name="Wu L."/>
            <person name="Ma J."/>
        </authorList>
    </citation>
    <scope>NUCLEOTIDE SEQUENCE [LARGE SCALE GENOMIC DNA]</scope>
    <source>
        <strain evidence="5">CCUG 49560</strain>
    </source>
</reference>
<sequence length="436" mass="46270">MSDPERPHGRARTAAIMGVGAVGLALAVTVGAMMLPPSAPAAPSAPVSAAYAETPTSSADVAQAVKGLQARLKRLPKDHQSWAALGVAYVQQARLTADPSYYVKADEALARSSALAPDDFAVLTGQAALAAGRHEFTEAARLAGRAITVNPYGSAAYGVLTDARTQLGDYPEAAEAVARMMELKPGVASFTRASYDAELRGDVEKARELLEAGLRDAFTPEDVAYCRYYLGELALRGGDLERAGQMYDEALRSSPGFVPALAGRARAAALAGRLDESAAGYATVVARLPLAQYVAEYGEVLLRLGKDPGGQWALLKAQKGLMAANGVRDDLTWAEFEADHGSPAEAVRHAEAEYARNPNMVAADALAWALHRAGRSREALPYAKKATARGWRNALSYYHRGTIEHALGKSSSHSLSQAKLYNPHFDPKLPALARFS</sequence>
<dbReference type="PROSITE" id="PS50005">
    <property type="entry name" value="TPR"/>
    <property type="match status" value="1"/>
</dbReference>
<evidence type="ECO:0000256" key="3">
    <source>
        <dbReference type="PROSITE-ProRule" id="PRU00339"/>
    </source>
</evidence>
<dbReference type="InterPro" id="IPR050498">
    <property type="entry name" value="Ycf3"/>
</dbReference>
<dbReference type="EMBL" id="JBHSFN010000043">
    <property type="protein sequence ID" value="MFC4592212.1"/>
    <property type="molecule type" value="Genomic_DNA"/>
</dbReference>
<dbReference type="Gene3D" id="1.25.40.10">
    <property type="entry name" value="Tetratricopeptide repeat domain"/>
    <property type="match status" value="2"/>
</dbReference>
<proteinExistence type="predicted"/>
<dbReference type="RefSeq" id="WP_262848340.1">
    <property type="nucleotide sequence ID" value="NZ_JANZYP010000073.1"/>
</dbReference>
<dbReference type="SUPFAM" id="SSF48452">
    <property type="entry name" value="TPR-like"/>
    <property type="match status" value="1"/>
</dbReference>
<keyword evidence="1" id="KW-0677">Repeat</keyword>
<accession>A0ABV9ERY9</accession>
<keyword evidence="2 3" id="KW-0802">TPR repeat</keyword>
<evidence type="ECO:0000256" key="2">
    <source>
        <dbReference type="ARBA" id="ARBA00022803"/>
    </source>
</evidence>
<protein>
    <submittedName>
        <fullName evidence="4">Tetratricopeptide repeat protein</fullName>
    </submittedName>
</protein>
<gene>
    <name evidence="4" type="ORF">ACFO8L_39405</name>
</gene>
<organism evidence="4 5">
    <name type="scientific">Sphaerisporangium corydalis</name>
    <dbReference type="NCBI Taxonomy" id="1441875"/>
    <lineage>
        <taxon>Bacteria</taxon>
        <taxon>Bacillati</taxon>
        <taxon>Actinomycetota</taxon>
        <taxon>Actinomycetes</taxon>
        <taxon>Streptosporangiales</taxon>
        <taxon>Streptosporangiaceae</taxon>
        <taxon>Sphaerisporangium</taxon>
    </lineage>
</organism>
<keyword evidence="5" id="KW-1185">Reference proteome</keyword>
<dbReference type="PANTHER" id="PTHR44858:SF1">
    <property type="entry name" value="UDP-N-ACETYLGLUCOSAMINE--PEPTIDE N-ACETYLGLUCOSAMINYLTRANSFERASE SPINDLY-RELATED"/>
    <property type="match status" value="1"/>
</dbReference>
<dbReference type="PANTHER" id="PTHR44858">
    <property type="entry name" value="TETRATRICOPEPTIDE REPEAT PROTEIN 6"/>
    <property type="match status" value="1"/>
</dbReference>
<dbReference type="Proteomes" id="UP001595891">
    <property type="component" value="Unassembled WGS sequence"/>
</dbReference>